<evidence type="ECO:0000313" key="1">
    <source>
        <dbReference type="EMBL" id="OYD51156.1"/>
    </source>
</evidence>
<dbReference type="OrthoDB" id="8913697at2"/>
<dbReference type="EMBL" id="NOIG01000004">
    <property type="protein sequence ID" value="OYD51156.1"/>
    <property type="molecule type" value="Genomic_DNA"/>
</dbReference>
<reference evidence="1 2" key="1">
    <citation type="submission" date="2017-07" db="EMBL/GenBank/DDBJ databases">
        <title>Acidovorax KNDSW TSA 6 genome sequence and assembly.</title>
        <authorList>
            <person name="Mayilraj S."/>
        </authorList>
    </citation>
    <scope>NUCLEOTIDE SEQUENCE [LARGE SCALE GENOMIC DNA]</scope>
    <source>
        <strain evidence="1 2">KNDSW-TSA6</strain>
    </source>
</reference>
<protein>
    <submittedName>
        <fullName evidence="1">Uncharacterized protein</fullName>
    </submittedName>
</protein>
<keyword evidence="2" id="KW-1185">Reference proteome</keyword>
<organism evidence="1 2">
    <name type="scientific">Acidovorax kalamii</name>
    <dbReference type="NCBI Taxonomy" id="2004485"/>
    <lineage>
        <taxon>Bacteria</taxon>
        <taxon>Pseudomonadati</taxon>
        <taxon>Pseudomonadota</taxon>
        <taxon>Betaproteobacteria</taxon>
        <taxon>Burkholderiales</taxon>
        <taxon>Comamonadaceae</taxon>
        <taxon>Acidovorax</taxon>
    </lineage>
</organism>
<comment type="caution">
    <text evidence="1">The sequence shown here is derived from an EMBL/GenBank/DDBJ whole genome shotgun (WGS) entry which is preliminary data.</text>
</comment>
<dbReference type="AlphaFoldDB" id="A0A235EQ28"/>
<sequence length="77" mass="8494">MPRNTRTRRSGQPPERLRRFPLLSNCCAIREGGRSQRGGAALARLPWCASRPLHGPATRPHQGSSCVGFTAVRDGWI</sequence>
<evidence type="ECO:0000313" key="2">
    <source>
        <dbReference type="Proteomes" id="UP000215441"/>
    </source>
</evidence>
<dbReference type="Proteomes" id="UP000215441">
    <property type="component" value="Unassembled WGS sequence"/>
</dbReference>
<accession>A0A235EQ28</accession>
<name>A0A235EQ28_9BURK</name>
<gene>
    <name evidence="1" type="ORF">CBY09_04835</name>
</gene>
<proteinExistence type="predicted"/>